<gene>
    <name evidence="2" type="ORF">ACX27_30310</name>
</gene>
<dbReference type="InterPro" id="IPR011042">
    <property type="entry name" value="6-blade_b-propeller_TolB-like"/>
</dbReference>
<evidence type="ECO:0000313" key="3">
    <source>
        <dbReference type="Proteomes" id="UP000062645"/>
    </source>
</evidence>
<dbReference type="Pfam" id="PF07676">
    <property type="entry name" value="PD40"/>
    <property type="match status" value="2"/>
</dbReference>
<dbReference type="PANTHER" id="PTHR36842">
    <property type="entry name" value="PROTEIN TOLB HOMOLOG"/>
    <property type="match status" value="1"/>
</dbReference>
<keyword evidence="3" id="KW-1185">Reference proteome</keyword>
<dbReference type="SUPFAM" id="SSF69304">
    <property type="entry name" value="Tricorn protease N-terminal domain"/>
    <property type="match status" value="1"/>
</dbReference>
<accession>A0A0M3V6S8</accession>
<dbReference type="PROSITE" id="PS51257">
    <property type="entry name" value="PROKAR_LIPOPROTEIN"/>
    <property type="match status" value="1"/>
</dbReference>
<protein>
    <submittedName>
        <fullName evidence="2">Tol biopolymer transport system periplasmic protein</fullName>
    </submittedName>
</protein>
<dbReference type="PANTHER" id="PTHR36842:SF1">
    <property type="entry name" value="PROTEIN TOLB"/>
    <property type="match status" value="1"/>
</dbReference>
<evidence type="ECO:0000313" key="2">
    <source>
        <dbReference type="EMBL" id="ALF56173.1"/>
    </source>
</evidence>
<sequence length="175" mass="19659">MTKRTIFIPIFACCSLLTGCFGYPRLVSYPFDPGGRSINSLASELSPQTSGRYIVFISDRRGSQDVYMFDTLTRNLIDLPGLNALDTIASHPSVSQDGRYIVFAASRQGRSAIFLYDRETRQSRNLTNNLQAEVRHPTISADGSRIAFESSNNGQWDILVYDRFGRPLDIPQDPR</sequence>
<dbReference type="InterPro" id="IPR011659">
    <property type="entry name" value="WD40"/>
</dbReference>
<dbReference type="KEGG" id="npz:ACX27_30310"/>
<dbReference type="OrthoDB" id="459216at2"/>
<reference evidence="3" key="1">
    <citation type="submission" date="2015-07" db="EMBL/GenBank/DDBJ databases">
        <title>Genome Of Nitrogen-Fixing Cyanobacterium Nostoc piscinale CENA21 From Solimoes/Amazon River Floodplain Sediments And Comparative Genomics To Uncover Biosynthetic Natural Products Potential.</title>
        <authorList>
            <person name="Leao T.F."/>
            <person name="Leao P.N."/>
            <person name="Guimaraes P.I."/>
            <person name="de Melo A.G.C."/>
            <person name="Ramos R.T.J."/>
            <person name="Silva A."/>
            <person name="Fiore M.F."/>
            <person name="Schneider M.P.C."/>
        </authorList>
    </citation>
    <scope>NUCLEOTIDE SEQUENCE [LARGE SCALE GENOMIC DNA]</scope>
    <source>
        <strain evidence="3">CENA21</strain>
    </source>
</reference>
<name>A0A0M3V6S8_9NOSO</name>
<dbReference type="Gene3D" id="2.120.10.30">
    <property type="entry name" value="TolB, C-terminal domain"/>
    <property type="match status" value="1"/>
</dbReference>
<organism evidence="2 3">
    <name type="scientific">Nostoc piscinale CENA21</name>
    <dbReference type="NCBI Taxonomy" id="224013"/>
    <lineage>
        <taxon>Bacteria</taxon>
        <taxon>Bacillati</taxon>
        <taxon>Cyanobacteriota</taxon>
        <taxon>Cyanophyceae</taxon>
        <taxon>Nostocales</taxon>
        <taxon>Nostocaceae</taxon>
        <taxon>Nostoc</taxon>
    </lineage>
</organism>
<reference evidence="2 3" key="2">
    <citation type="journal article" date="2016" name="Genome Announc.">
        <title>Draft Genome Sequence of the N2-Fixing Cyanobacterium Nostoc piscinale CENA21, Isolated from the Brazilian Amazon Floodplain.</title>
        <authorList>
            <person name="Leao T."/>
            <person name="Guimaraes P.I."/>
            <person name="de Melo A.G."/>
            <person name="Ramos R.T."/>
            <person name="Leao P.N."/>
            <person name="Silva A."/>
            <person name="Fiore M.F."/>
            <person name="Schneider M.P."/>
        </authorList>
    </citation>
    <scope>NUCLEOTIDE SEQUENCE [LARGE SCALE GENOMIC DNA]</scope>
    <source>
        <strain evidence="2 3">CENA21</strain>
    </source>
</reference>
<dbReference type="AlphaFoldDB" id="A0A0M3V6S8"/>
<dbReference type="EMBL" id="CP012036">
    <property type="protein sequence ID" value="ALF56173.1"/>
    <property type="molecule type" value="Genomic_DNA"/>
</dbReference>
<dbReference type="PATRIC" id="fig|224013.5.peg.7237"/>
<dbReference type="Proteomes" id="UP000062645">
    <property type="component" value="Chromosome"/>
</dbReference>
<dbReference type="STRING" id="224013.ACX27_30310"/>
<comment type="similarity">
    <text evidence="1">Belongs to the TolB family.</text>
</comment>
<evidence type="ECO:0000256" key="1">
    <source>
        <dbReference type="ARBA" id="ARBA00009820"/>
    </source>
</evidence>
<proteinExistence type="inferred from homology"/>
<dbReference type="RefSeq" id="WP_062298008.1">
    <property type="nucleotide sequence ID" value="NZ_CP012036.1"/>
</dbReference>